<accession>A0A0F4GGX1</accession>
<protein>
    <recommendedName>
        <fullName evidence="3">Metallo-beta-lactamase domain-containing protein</fullName>
    </recommendedName>
</protein>
<name>A0A0F4GGX1_9PEZI</name>
<dbReference type="GO" id="GO:0006749">
    <property type="term" value="P:glutathione metabolic process"/>
    <property type="evidence" value="ECO:0007669"/>
    <property type="project" value="TreeGrafter"/>
</dbReference>
<dbReference type="GO" id="GO:0050313">
    <property type="term" value="F:sulfur dioxygenase activity"/>
    <property type="evidence" value="ECO:0007669"/>
    <property type="project" value="TreeGrafter"/>
</dbReference>
<dbReference type="InterPro" id="IPR051682">
    <property type="entry name" value="Mito_Persulfide_Diox"/>
</dbReference>
<dbReference type="EMBL" id="LAFY01004072">
    <property type="protein sequence ID" value="KJX95445.1"/>
    <property type="molecule type" value="Genomic_DNA"/>
</dbReference>
<evidence type="ECO:0000313" key="2">
    <source>
        <dbReference type="Proteomes" id="UP000033647"/>
    </source>
</evidence>
<dbReference type="InterPro" id="IPR036866">
    <property type="entry name" value="RibonucZ/Hydroxyglut_hydro"/>
</dbReference>
<dbReference type="PANTHER" id="PTHR43084:SF8">
    <property type="entry name" value="METALLO-BETA-LACTAMASE SUPERFAMILY PROTEIN"/>
    <property type="match status" value="1"/>
</dbReference>
<gene>
    <name evidence="1" type="ORF">TI39_contig4112g00031</name>
</gene>
<dbReference type="Gene3D" id="3.60.15.10">
    <property type="entry name" value="Ribonuclease Z/Hydroxyacylglutathione hydrolase-like"/>
    <property type="match status" value="1"/>
</dbReference>
<dbReference type="Proteomes" id="UP000033647">
    <property type="component" value="Unassembled WGS sequence"/>
</dbReference>
<dbReference type="STRING" id="1047168.A0A0F4GGX1"/>
<evidence type="ECO:0000313" key="1">
    <source>
        <dbReference type="EMBL" id="KJX95445.1"/>
    </source>
</evidence>
<evidence type="ECO:0008006" key="3">
    <source>
        <dbReference type="Google" id="ProtNLM"/>
    </source>
</evidence>
<dbReference type="GO" id="GO:0070813">
    <property type="term" value="P:hydrogen sulfide metabolic process"/>
    <property type="evidence" value="ECO:0007669"/>
    <property type="project" value="TreeGrafter"/>
</dbReference>
<dbReference type="AlphaFoldDB" id="A0A0F4GGX1"/>
<proteinExistence type="predicted"/>
<sequence>MILTSNPSEHPQLHTIFSPSTQTWQFILADPSSKHAVIIDPVLDNSTTSKAISTTAADALLAIILKIDYIIDRILETNSSADWPSAAWYLRTQIWEKKGYKPRVAAKKSLNILKRMHFRKYCLTNRQWEKDFDGASADGEKFLVGSLTVRVMRLSGRSKSHVGYRVGNLLITGECVFHAEQAGVSKSDYESIQASMRRVLDLPKGIVYTTSMCRAGAKEPVVDDRDNSEAAMACQGVTAGVAVVLNSGIVS</sequence>
<reference evidence="1 2" key="1">
    <citation type="submission" date="2015-03" db="EMBL/GenBank/DDBJ databases">
        <title>RNA-seq based gene annotation and comparative genomics of four Zymoseptoria species reveal species-specific pathogenicity related genes and transposable element activity.</title>
        <authorList>
            <person name="Grandaubert J."/>
            <person name="Bhattacharyya A."/>
            <person name="Stukenbrock E.H."/>
        </authorList>
    </citation>
    <scope>NUCLEOTIDE SEQUENCE [LARGE SCALE GENOMIC DNA]</scope>
    <source>
        <strain evidence="1 2">Zb18110</strain>
    </source>
</reference>
<dbReference type="OrthoDB" id="449487at2759"/>
<dbReference type="SUPFAM" id="SSF56281">
    <property type="entry name" value="Metallo-hydrolase/oxidoreductase"/>
    <property type="match status" value="1"/>
</dbReference>
<dbReference type="PANTHER" id="PTHR43084">
    <property type="entry name" value="PERSULFIDE DIOXYGENASE ETHE1"/>
    <property type="match status" value="1"/>
</dbReference>
<keyword evidence="2" id="KW-1185">Reference proteome</keyword>
<organism evidence="1 2">
    <name type="scientific">Zymoseptoria brevis</name>
    <dbReference type="NCBI Taxonomy" id="1047168"/>
    <lineage>
        <taxon>Eukaryota</taxon>
        <taxon>Fungi</taxon>
        <taxon>Dikarya</taxon>
        <taxon>Ascomycota</taxon>
        <taxon>Pezizomycotina</taxon>
        <taxon>Dothideomycetes</taxon>
        <taxon>Dothideomycetidae</taxon>
        <taxon>Mycosphaerellales</taxon>
        <taxon>Mycosphaerellaceae</taxon>
        <taxon>Zymoseptoria</taxon>
    </lineage>
</organism>
<comment type="caution">
    <text evidence="1">The sequence shown here is derived from an EMBL/GenBank/DDBJ whole genome shotgun (WGS) entry which is preliminary data.</text>
</comment>